<dbReference type="PANTHER" id="PTHR31234">
    <property type="entry name" value="LATE EMBRYOGENESIS ABUNDANT (LEA) HYDROXYPROLINE-RICH GLYCOPROTEIN FAMILY"/>
    <property type="match status" value="1"/>
</dbReference>
<feature type="compositionally biased region" description="Pro residues" evidence="3">
    <location>
        <begin position="26"/>
        <end position="36"/>
    </location>
</feature>
<dbReference type="OrthoDB" id="777695at2759"/>
<dbReference type="EMBL" id="QPKB01000010">
    <property type="protein sequence ID" value="RWR93214.1"/>
    <property type="molecule type" value="Genomic_DNA"/>
</dbReference>
<dbReference type="Proteomes" id="UP000283530">
    <property type="component" value="Unassembled WGS sequence"/>
</dbReference>
<sequence length="246" mass="27608">MVERGNPNKQSLPVLQKPPGYRDPNAPHPPSKPKPPQLRKTLPPSFPHRRRRSRHCCRCCCLLSALLLLFSAAAAALFYLWSKPHLPIFHLQYLQTPLLKIAVKPDGTFLSAQTVVRIQATNPNGKFQFFYGRSQARITVEDGVDLGSGDFPRFGQSQKNTTVMKFSSQVKEAMIDDGVGSSLKARVRSRRVFVHVEVRTRFGVRLGSWSLGKVGIRVLCGGTLKRLQGGERPQCKINLLKWINLN</sequence>
<protein>
    <submittedName>
        <fullName evidence="5">Late embryogenesis abundant protein</fullName>
    </submittedName>
</protein>
<feature type="transmembrane region" description="Helical" evidence="4">
    <location>
        <begin position="59"/>
        <end position="81"/>
    </location>
</feature>
<comment type="caution">
    <text evidence="5">The sequence shown here is derived from an EMBL/GenBank/DDBJ whole genome shotgun (WGS) entry which is preliminary data.</text>
</comment>
<reference evidence="5 6" key="1">
    <citation type="journal article" date="2019" name="Nat. Plants">
        <title>Stout camphor tree genome fills gaps in understanding of flowering plant genome evolution.</title>
        <authorList>
            <person name="Chaw S.M."/>
            <person name="Liu Y.C."/>
            <person name="Wu Y.W."/>
            <person name="Wang H.Y."/>
            <person name="Lin C.I."/>
            <person name="Wu C.S."/>
            <person name="Ke H.M."/>
            <person name="Chang L.Y."/>
            <person name="Hsu C.Y."/>
            <person name="Yang H.T."/>
            <person name="Sudianto E."/>
            <person name="Hsu M.H."/>
            <person name="Wu K.P."/>
            <person name="Wang L.N."/>
            <person name="Leebens-Mack J.H."/>
            <person name="Tsai I.J."/>
        </authorList>
    </citation>
    <scope>NUCLEOTIDE SEQUENCE [LARGE SCALE GENOMIC DNA]</scope>
    <source>
        <strain evidence="6">cv. Chaw 1501</strain>
        <tissue evidence="5">Young leaves</tissue>
    </source>
</reference>
<evidence type="ECO:0000256" key="2">
    <source>
        <dbReference type="ARBA" id="ARBA00023136"/>
    </source>
</evidence>
<keyword evidence="6" id="KW-1185">Reference proteome</keyword>
<dbReference type="PANTHER" id="PTHR31234:SF35">
    <property type="entry name" value="LATE EMBRYOGENESIS ABUNDANT (LEA) HYDROXYPROLINE-RICH GLYCOPROTEIN FAMILY"/>
    <property type="match status" value="1"/>
</dbReference>
<evidence type="ECO:0000313" key="5">
    <source>
        <dbReference type="EMBL" id="RWR93214.1"/>
    </source>
</evidence>
<dbReference type="GO" id="GO:0098542">
    <property type="term" value="P:defense response to other organism"/>
    <property type="evidence" value="ECO:0007669"/>
    <property type="project" value="InterPro"/>
</dbReference>
<evidence type="ECO:0000313" key="6">
    <source>
        <dbReference type="Proteomes" id="UP000283530"/>
    </source>
</evidence>
<dbReference type="AlphaFoldDB" id="A0A443PR03"/>
<dbReference type="InterPro" id="IPR044839">
    <property type="entry name" value="NDR1-like"/>
</dbReference>
<organism evidence="5 6">
    <name type="scientific">Cinnamomum micranthum f. kanehirae</name>
    <dbReference type="NCBI Taxonomy" id="337451"/>
    <lineage>
        <taxon>Eukaryota</taxon>
        <taxon>Viridiplantae</taxon>
        <taxon>Streptophyta</taxon>
        <taxon>Embryophyta</taxon>
        <taxon>Tracheophyta</taxon>
        <taxon>Spermatophyta</taxon>
        <taxon>Magnoliopsida</taxon>
        <taxon>Magnoliidae</taxon>
        <taxon>Laurales</taxon>
        <taxon>Lauraceae</taxon>
        <taxon>Cinnamomum</taxon>
    </lineage>
</organism>
<comment type="subcellular location">
    <subcellularLocation>
        <location evidence="1">Membrane</location>
    </subcellularLocation>
</comment>
<keyword evidence="2 4" id="KW-0472">Membrane</keyword>
<gene>
    <name evidence="5" type="ORF">CKAN_02245200</name>
</gene>
<evidence type="ECO:0000256" key="1">
    <source>
        <dbReference type="ARBA" id="ARBA00004370"/>
    </source>
</evidence>
<keyword evidence="4" id="KW-1133">Transmembrane helix</keyword>
<evidence type="ECO:0000256" key="4">
    <source>
        <dbReference type="SAM" id="Phobius"/>
    </source>
</evidence>
<evidence type="ECO:0000256" key="3">
    <source>
        <dbReference type="SAM" id="MobiDB-lite"/>
    </source>
</evidence>
<accession>A0A443PR03</accession>
<dbReference type="GO" id="GO:0005886">
    <property type="term" value="C:plasma membrane"/>
    <property type="evidence" value="ECO:0007669"/>
    <property type="project" value="TreeGrafter"/>
</dbReference>
<keyword evidence="4" id="KW-0812">Transmembrane</keyword>
<proteinExistence type="predicted"/>
<feature type="region of interest" description="Disordered" evidence="3">
    <location>
        <begin position="1"/>
        <end position="50"/>
    </location>
</feature>
<name>A0A443PR03_9MAGN</name>